<keyword evidence="1" id="KW-0472">Membrane</keyword>
<comment type="caution">
    <text evidence="2">The sequence shown here is derived from an EMBL/GenBank/DDBJ whole genome shotgun (WGS) entry which is preliminary data.</text>
</comment>
<accession>A0A4R6TPZ9</accession>
<gene>
    <name evidence="2" type="ORF">EV213_13219</name>
</gene>
<evidence type="ECO:0000313" key="3">
    <source>
        <dbReference type="Proteomes" id="UP000295632"/>
    </source>
</evidence>
<protein>
    <recommendedName>
        <fullName evidence="4">YoqO-like protein</fullName>
    </recommendedName>
</protein>
<organism evidence="2 3">
    <name type="scientific">Aureibacillus halotolerans</name>
    <dbReference type="NCBI Taxonomy" id="1508390"/>
    <lineage>
        <taxon>Bacteria</taxon>
        <taxon>Bacillati</taxon>
        <taxon>Bacillota</taxon>
        <taxon>Bacilli</taxon>
        <taxon>Bacillales</taxon>
        <taxon>Bacillaceae</taxon>
        <taxon>Aureibacillus</taxon>
    </lineage>
</organism>
<evidence type="ECO:0008006" key="4">
    <source>
        <dbReference type="Google" id="ProtNLM"/>
    </source>
</evidence>
<evidence type="ECO:0000313" key="2">
    <source>
        <dbReference type="EMBL" id="TDQ32173.1"/>
    </source>
</evidence>
<evidence type="ECO:0000256" key="1">
    <source>
        <dbReference type="SAM" id="Phobius"/>
    </source>
</evidence>
<sequence>MNKKAFHILNIVTLLILLTLNLLLIIAAGMSEGEQILPYLISVALSFVIWGTFYRIQFTKANTTWKVVWFCLMIVILYFWQTGLGMFISNAIFRLFE</sequence>
<dbReference type="EMBL" id="SNYJ01000032">
    <property type="protein sequence ID" value="TDQ32173.1"/>
    <property type="molecule type" value="Genomic_DNA"/>
</dbReference>
<dbReference type="Proteomes" id="UP000295632">
    <property type="component" value="Unassembled WGS sequence"/>
</dbReference>
<keyword evidence="1" id="KW-0812">Transmembrane</keyword>
<reference evidence="2 3" key="1">
    <citation type="submission" date="2019-03" db="EMBL/GenBank/DDBJ databases">
        <title>Genomic Encyclopedia of Type Strains, Phase IV (KMG-IV): sequencing the most valuable type-strain genomes for metagenomic binning, comparative biology and taxonomic classification.</title>
        <authorList>
            <person name="Goeker M."/>
        </authorList>
    </citation>
    <scope>NUCLEOTIDE SEQUENCE [LARGE SCALE GENOMIC DNA]</scope>
    <source>
        <strain evidence="2 3">DSM 28697</strain>
    </source>
</reference>
<feature type="transmembrane region" description="Helical" evidence="1">
    <location>
        <begin position="7"/>
        <end position="30"/>
    </location>
</feature>
<dbReference type="AlphaFoldDB" id="A0A4R6TPZ9"/>
<name>A0A4R6TPZ9_9BACI</name>
<keyword evidence="1" id="KW-1133">Transmembrane helix</keyword>
<feature type="transmembrane region" description="Helical" evidence="1">
    <location>
        <begin position="36"/>
        <end position="56"/>
    </location>
</feature>
<proteinExistence type="predicted"/>
<keyword evidence="3" id="KW-1185">Reference proteome</keyword>
<feature type="transmembrane region" description="Helical" evidence="1">
    <location>
        <begin position="68"/>
        <end position="93"/>
    </location>
</feature>